<dbReference type="PROSITE" id="PS00893">
    <property type="entry name" value="NUDIX_BOX"/>
    <property type="match status" value="1"/>
</dbReference>
<proteinExistence type="inferred from homology"/>
<dbReference type="KEGG" id="camu:CA2015_0392"/>
<dbReference type="Pfam" id="PF00293">
    <property type="entry name" value="NUDIX"/>
    <property type="match status" value="1"/>
</dbReference>
<dbReference type="RefSeq" id="WP_048640358.1">
    <property type="nucleotide sequence ID" value="NZ_CP012040.1"/>
</dbReference>
<dbReference type="PROSITE" id="PS51462">
    <property type="entry name" value="NUDIX"/>
    <property type="match status" value="1"/>
</dbReference>
<dbReference type="PANTHER" id="PTHR43736:SF1">
    <property type="entry name" value="DIHYDRONEOPTERIN TRIPHOSPHATE DIPHOSPHATASE"/>
    <property type="match status" value="1"/>
</dbReference>
<dbReference type="PANTHER" id="PTHR43736">
    <property type="entry name" value="ADP-RIBOSE PYROPHOSPHATASE"/>
    <property type="match status" value="1"/>
</dbReference>
<keyword evidence="5" id="KW-1185">Reference proteome</keyword>
<evidence type="ECO:0000313" key="5">
    <source>
        <dbReference type="Proteomes" id="UP000036520"/>
    </source>
</evidence>
<gene>
    <name evidence="4" type="ORF">CA2015_0392</name>
</gene>
<dbReference type="EMBL" id="CP012040">
    <property type="protein sequence ID" value="AKP49867.1"/>
    <property type="molecule type" value="Genomic_DNA"/>
</dbReference>
<dbReference type="CDD" id="cd18873">
    <property type="entry name" value="NUDIX_NadM_like"/>
    <property type="match status" value="1"/>
</dbReference>
<dbReference type="InterPro" id="IPR015797">
    <property type="entry name" value="NUDIX_hydrolase-like_dom_sf"/>
</dbReference>
<reference evidence="4 5" key="1">
    <citation type="submission" date="2015-07" db="EMBL/GenBank/DDBJ databases">
        <authorList>
            <person name="Kim K.M."/>
        </authorList>
    </citation>
    <scope>NUCLEOTIDE SEQUENCE [LARGE SCALE GENOMIC DNA]</scope>
    <source>
        <strain evidence="4 5">KCTC 12363</strain>
    </source>
</reference>
<dbReference type="PRINTS" id="PR00502">
    <property type="entry name" value="NUDIXFAMILY"/>
</dbReference>
<dbReference type="GO" id="GO:0016787">
    <property type="term" value="F:hydrolase activity"/>
    <property type="evidence" value="ECO:0007669"/>
    <property type="project" value="UniProtKB-KW"/>
</dbReference>
<evidence type="ECO:0000313" key="4">
    <source>
        <dbReference type="EMBL" id="AKP49867.1"/>
    </source>
</evidence>
<dbReference type="Proteomes" id="UP000036520">
    <property type="component" value="Chromosome"/>
</dbReference>
<sequence>MAYTYDYPRPALTADAVVFCAEERKILLIKRRNPPFQHKWALPGGFVDVNELPVQACIRELQEETGLRLKDGQLLGVYGEEGRDPRGWTVSVSFVFKIDKVLMDKVCPGSDSQEVAWYSISLLPELAFDHHEIIKAAGL</sequence>
<name>A0A0H4PNN9_9BACT</name>
<dbReference type="InterPro" id="IPR020476">
    <property type="entry name" value="Nudix_hydrolase"/>
</dbReference>
<evidence type="ECO:0000259" key="3">
    <source>
        <dbReference type="PROSITE" id="PS51462"/>
    </source>
</evidence>
<dbReference type="InterPro" id="IPR020084">
    <property type="entry name" value="NUDIX_hydrolase_CS"/>
</dbReference>
<comment type="similarity">
    <text evidence="2">Belongs to the Nudix hydrolase family.</text>
</comment>
<organism evidence="4 5">
    <name type="scientific">Cyclobacterium amurskyense</name>
    <dbReference type="NCBI Taxonomy" id="320787"/>
    <lineage>
        <taxon>Bacteria</taxon>
        <taxon>Pseudomonadati</taxon>
        <taxon>Bacteroidota</taxon>
        <taxon>Cytophagia</taxon>
        <taxon>Cytophagales</taxon>
        <taxon>Cyclobacteriaceae</taxon>
        <taxon>Cyclobacterium</taxon>
    </lineage>
</organism>
<dbReference type="OrthoDB" id="9786141at2"/>
<dbReference type="Gene3D" id="3.90.79.10">
    <property type="entry name" value="Nucleoside Triphosphate Pyrophosphohydrolase"/>
    <property type="match status" value="1"/>
</dbReference>
<feature type="domain" description="Nudix hydrolase" evidence="3">
    <location>
        <begin position="9"/>
        <end position="139"/>
    </location>
</feature>
<dbReference type="SUPFAM" id="SSF55811">
    <property type="entry name" value="Nudix"/>
    <property type="match status" value="1"/>
</dbReference>
<dbReference type="InterPro" id="IPR000086">
    <property type="entry name" value="NUDIX_hydrolase_dom"/>
</dbReference>
<evidence type="ECO:0000256" key="1">
    <source>
        <dbReference type="ARBA" id="ARBA00022801"/>
    </source>
</evidence>
<evidence type="ECO:0000256" key="2">
    <source>
        <dbReference type="RuleBase" id="RU003476"/>
    </source>
</evidence>
<keyword evidence="1 2" id="KW-0378">Hydrolase</keyword>
<protein>
    <submittedName>
        <fullName evidence="4">NUDIX hydrolase</fullName>
    </submittedName>
</protein>
<dbReference type="AlphaFoldDB" id="A0A0H4PNN9"/>
<accession>A0A0H4PNN9</accession>